<dbReference type="Proteomes" id="UP001154329">
    <property type="component" value="Chromosome 1"/>
</dbReference>
<gene>
    <name evidence="2" type="ORF">APHIGO_LOCUS1176</name>
</gene>
<dbReference type="AlphaFoldDB" id="A0A9P0IPX8"/>
<feature type="compositionally biased region" description="Basic and acidic residues" evidence="1">
    <location>
        <begin position="121"/>
        <end position="133"/>
    </location>
</feature>
<keyword evidence="3" id="KW-1185">Reference proteome</keyword>
<name>A0A9P0IPX8_APHGO</name>
<sequence>MDNNKFGGYIIIIENGRTLYYYYYHLNNVTKSKNVTLQLTKYQSISPVVNDLWLACGIVALVISCNSDCSRRNGHSFTHCDPLRFVLHQFVYVDERVHGLALVRCGSVPLALAPRRSEVHLTDDDARAQHEHSQQQQGPHDGDGRGDGV</sequence>
<accession>A0A9P0IPX8</accession>
<dbReference type="EMBL" id="OU899034">
    <property type="protein sequence ID" value="CAH1710388.1"/>
    <property type="molecule type" value="Genomic_DNA"/>
</dbReference>
<reference evidence="2" key="2">
    <citation type="submission" date="2022-10" db="EMBL/GenBank/DDBJ databases">
        <authorList>
            <consortium name="ENA_rothamsted_submissions"/>
            <consortium name="culmorum"/>
            <person name="King R."/>
        </authorList>
    </citation>
    <scope>NUCLEOTIDE SEQUENCE</scope>
</reference>
<feature type="compositionally biased region" description="Basic and acidic residues" evidence="1">
    <location>
        <begin position="140"/>
        <end position="149"/>
    </location>
</feature>
<evidence type="ECO:0000313" key="3">
    <source>
        <dbReference type="Proteomes" id="UP001154329"/>
    </source>
</evidence>
<protein>
    <submittedName>
        <fullName evidence="2">Uncharacterized protein</fullName>
    </submittedName>
</protein>
<reference evidence="2" key="1">
    <citation type="submission" date="2022-02" db="EMBL/GenBank/DDBJ databases">
        <authorList>
            <person name="King R."/>
        </authorList>
    </citation>
    <scope>NUCLEOTIDE SEQUENCE</scope>
</reference>
<proteinExistence type="predicted"/>
<feature type="region of interest" description="Disordered" evidence="1">
    <location>
        <begin position="121"/>
        <end position="149"/>
    </location>
</feature>
<organism evidence="2 3">
    <name type="scientific">Aphis gossypii</name>
    <name type="common">Cotton aphid</name>
    <dbReference type="NCBI Taxonomy" id="80765"/>
    <lineage>
        <taxon>Eukaryota</taxon>
        <taxon>Metazoa</taxon>
        <taxon>Ecdysozoa</taxon>
        <taxon>Arthropoda</taxon>
        <taxon>Hexapoda</taxon>
        <taxon>Insecta</taxon>
        <taxon>Pterygota</taxon>
        <taxon>Neoptera</taxon>
        <taxon>Paraneoptera</taxon>
        <taxon>Hemiptera</taxon>
        <taxon>Sternorrhyncha</taxon>
        <taxon>Aphidomorpha</taxon>
        <taxon>Aphidoidea</taxon>
        <taxon>Aphididae</taxon>
        <taxon>Aphidini</taxon>
        <taxon>Aphis</taxon>
        <taxon>Aphis</taxon>
    </lineage>
</organism>
<evidence type="ECO:0000256" key="1">
    <source>
        <dbReference type="SAM" id="MobiDB-lite"/>
    </source>
</evidence>
<evidence type="ECO:0000313" key="2">
    <source>
        <dbReference type="EMBL" id="CAH1710388.1"/>
    </source>
</evidence>